<accession>A0AAP0P7Y1</accession>
<proteinExistence type="predicted"/>
<feature type="compositionally biased region" description="Low complexity" evidence="1">
    <location>
        <begin position="19"/>
        <end position="41"/>
    </location>
</feature>
<evidence type="ECO:0000256" key="1">
    <source>
        <dbReference type="SAM" id="MobiDB-lite"/>
    </source>
</evidence>
<dbReference type="AlphaFoldDB" id="A0AAP0P7Y1"/>
<name>A0AAP0P7Y1_9MAGN</name>
<keyword evidence="3" id="KW-1185">Reference proteome</keyword>
<dbReference type="EMBL" id="JBBNAG010000005">
    <property type="protein sequence ID" value="KAK9133284.1"/>
    <property type="molecule type" value="Genomic_DNA"/>
</dbReference>
<evidence type="ECO:0000313" key="2">
    <source>
        <dbReference type="EMBL" id="KAK9133284.1"/>
    </source>
</evidence>
<comment type="caution">
    <text evidence="2">The sequence shown here is derived from an EMBL/GenBank/DDBJ whole genome shotgun (WGS) entry which is preliminary data.</text>
</comment>
<evidence type="ECO:0000313" key="3">
    <source>
        <dbReference type="Proteomes" id="UP001419268"/>
    </source>
</evidence>
<feature type="region of interest" description="Disordered" evidence="1">
    <location>
        <begin position="19"/>
        <end position="50"/>
    </location>
</feature>
<protein>
    <submittedName>
        <fullName evidence="2">Uncharacterized protein</fullName>
    </submittedName>
</protein>
<sequence length="84" mass="8780">MNVSALAKSSCPVRVPSIISSSTSSSSSSSQYLSLLPSSASPSPPPMKKRLGIEGHLRTLSTVALTVTIFSETDLSIVFGVCFF</sequence>
<organism evidence="2 3">
    <name type="scientific">Stephania cephalantha</name>
    <dbReference type="NCBI Taxonomy" id="152367"/>
    <lineage>
        <taxon>Eukaryota</taxon>
        <taxon>Viridiplantae</taxon>
        <taxon>Streptophyta</taxon>
        <taxon>Embryophyta</taxon>
        <taxon>Tracheophyta</taxon>
        <taxon>Spermatophyta</taxon>
        <taxon>Magnoliopsida</taxon>
        <taxon>Ranunculales</taxon>
        <taxon>Menispermaceae</taxon>
        <taxon>Menispermoideae</taxon>
        <taxon>Cissampelideae</taxon>
        <taxon>Stephania</taxon>
    </lineage>
</organism>
<reference evidence="2 3" key="1">
    <citation type="submission" date="2024-01" db="EMBL/GenBank/DDBJ databases">
        <title>Genome assemblies of Stephania.</title>
        <authorList>
            <person name="Yang L."/>
        </authorList>
    </citation>
    <scope>NUCLEOTIDE SEQUENCE [LARGE SCALE GENOMIC DNA]</scope>
    <source>
        <strain evidence="2">JXDWG</strain>
        <tissue evidence="2">Leaf</tissue>
    </source>
</reference>
<gene>
    <name evidence="2" type="ORF">Scep_012812</name>
</gene>
<dbReference type="Proteomes" id="UP001419268">
    <property type="component" value="Unassembled WGS sequence"/>
</dbReference>